<comment type="caution">
    <text evidence="13">The sequence shown here is derived from an EMBL/GenBank/DDBJ whole genome shotgun (WGS) entry which is preliminary data.</text>
</comment>
<evidence type="ECO:0000313" key="13">
    <source>
        <dbReference type="EMBL" id="PIL37017.1"/>
    </source>
</evidence>
<feature type="compositionally biased region" description="Low complexity" evidence="10">
    <location>
        <begin position="573"/>
        <end position="592"/>
    </location>
</feature>
<dbReference type="InterPro" id="IPR051410">
    <property type="entry name" value="Ferric/Cupric_Reductase"/>
</dbReference>
<feature type="domain" description="FAD-binding FR-type" evidence="12">
    <location>
        <begin position="289"/>
        <end position="418"/>
    </location>
</feature>
<sequence>MPSWGPHAMIPPIVASISTPTSTSVSDDDTVVITIGRSGGHPEYIWYAILCLLALAMATNVSYSGWAAYSRSHARRESESTTVATRQSSGRLSYCRGPQAILAALRIFSFRWRIPYIDMMLVEVVFTVLWMGGCLAYIFAPTDNVHHLLNLQPRYWGSSAARVAAIQLPLVVILSMKNNPITSFTGIGHEKLNLLHRVISRCIVFFIWLHFAGMFYYYRSFPKLLNEMWRILGFVGAVALTVTTVIGIKTVRRRFSVFFYLSHVVLVLLFLITTQLHVTPSGHAVYVWSVWILWGLDRVVRLVRCLILNFILRPKCRNAFVEVIGLGGLRVTMKRRVPGGWRAGQHVFVTFPTVGLHSRALTIANAYEQGQDGDGADMAFVVRTMDAQTRTLIDRALATGSCELPAIVEGPYGCPDDIRPYSTCVFIAGGTGVNYTLARMQQLFKDINAADARATRVVFLWIIRTEGEYRWLTADLSRVLSTAPPNLSLAVDVHVTGGRALIESQILQTLRQGSDTIGDGDDGQWLSHSTTLSLVDGRHRGCCSCSNSSDAEFTYTKSAGFPDSPTLPRDPGSPSLSRTASGSTSTSSSSSTPCADQGLLTVPTAAYSCQSCSCCSCPLQSPSMLHSPMSLSDHTASDTPTTIACQAVRRMYGRPDVRKILEEGIATAQGAVAVDVAGPDELVNAVRSALCAPFAGPVAVLKGAPTVMLSIKQFRM</sequence>
<dbReference type="InterPro" id="IPR039261">
    <property type="entry name" value="FNR_nucleotide-bd"/>
</dbReference>
<feature type="transmembrane region" description="Helical" evidence="11">
    <location>
        <begin position="116"/>
        <end position="139"/>
    </location>
</feature>
<dbReference type="SFLD" id="SFLDG01168">
    <property type="entry name" value="Ferric_reductase_subgroup_(FRE"/>
    <property type="match status" value="1"/>
</dbReference>
<dbReference type="Pfam" id="PF01794">
    <property type="entry name" value="Ferric_reduct"/>
    <property type="match status" value="1"/>
</dbReference>
<feature type="transmembrane region" description="Helical" evidence="11">
    <location>
        <begin position="44"/>
        <end position="66"/>
    </location>
</feature>
<dbReference type="Pfam" id="PF08030">
    <property type="entry name" value="NAD_binding_6"/>
    <property type="match status" value="1"/>
</dbReference>
<accession>A0A2G8STB4</accession>
<dbReference type="SFLD" id="SFLDS00052">
    <property type="entry name" value="Ferric_Reductase_Domain"/>
    <property type="match status" value="1"/>
</dbReference>
<protein>
    <submittedName>
        <fullName evidence="13">Transporter</fullName>
    </submittedName>
</protein>
<dbReference type="CDD" id="cd06186">
    <property type="entry name" value="NOX_Duox_like_FAD_NADP"/>
    <property type="match status" value="1"/>
</dbReference>
<feature type="transmembrane region" description="Helical" evidence="11">
    <location>
        <begin position="255"/>
        <end position="273"/>
    </location>
</feature>
<keyword evidence="14" id="KW-1185">Reference proteome</keyword>
<feature type="transmembrane region" description="Helical" evidence="11">
    <location>
        <begin position="229"/>
        <end position="248"/>
    </location>
</feature>
<comment type="similarity">
    <text evidence="2">Belongs to the ferric reductase (FRE) family.</text>
</comment>
<dbReference type="Gene3D" id="3.40.50.80">
    <property type="entry name" value="Nucleotide-binding domain of ferredoxin-NADP reductase (FNR) module"/>
    <property type="match status" value="1"/>
</dbReference>
<dbReference type="EMBL" id="AYKW01000001">
    <property type="protein sequence ID" value="PIL37017.1"/>
    <property type="molecule type" value="Genomic_DNA"/>
</dbReference>
<reference evidence="13 14" key="1">
    <citation type="journal article" date="2015" name="Sci. Rep.">
        <title>Chromosome-level genome map provides insights into diverse defense mechanisms in the medicinal fungus Ganoderma sinense.</title>
        <authorList>
            <person name="Zhu Y."/>
            <person name="Xu J."/>
            <person name="Sun C."/>
            <person name="Zhou S."/>
            <person name="Xu H."/>
            <person name="Nelson D.R."/>
            <person name="Qian J."/>
            <person name="Song J."/>
            <person name="Luo H."/>
            <person name="Xiang L."/>
            <person name="Li Y."/>
            <person name="Xu Z."/>
            <person name="Ji A."/>
            <person name="Wang L."/>
            <person name="Lu S."/>
            <person name="Hayward A."/>
            <person name="Sun W."/>
            <person name="Li X."/>
            <person name="Schwartz D.C."/>
            <person name="Wang Y."/>
            <person name="Chen S."/>
        </authorList>
    </citation>
    <scope>NUCLEOTIDE SEQUENCE [LARGE SCALE GENOMIC DNA]</scope>
    <source>
        <strain evidence="13 14">ZZ0214-1</strain>
    </source>
</reference>
<dbReference type="GO" id="GO:0005886">
    <property type="term" value="C:plasma membrane"/>
    <property type="evidence" value="ECO:0007669"/>
    <property type="project" value="TreeGrafter"/>
</dbReference>
<evidence type="ECO:0000256" key="8">
    <source>
        <dbReference type="ARBA" id="ARBA00023136"/>
    </source>
</evidence>
<dbReference type="InterPro" id="IPR013130">
    <property type="entry name" value="Fe3_Rdtase_TM_dom"/>
</dbReference>
<keyword evidence="7" id="KW-0406">Ion transport</keyword>
<keyword evidence="9" id="KW-0325">Glycoprotein</keyword>
<dbReference type="GO" id="GO:0000293">
    <property type="term" value="F:ferric-chelate reductase activity"/>
    <property type="evidence" value="ECO:0007669"/>
    <property type="project" value="TreeGrafter"/>
</dbReference>
<comment type="subcellular location">
    <subcellularLocation>
        <location evidence="1">Membrane</location>
        <topology evidence="1">Multi-pass membrane protein</topology>
    </subcellularLocation>
</comment>
<dbReference type="STRING" id="1077348.A0A2G8STB4"/>
<dbReference type="GO" id="GO:0006879">
    <property type="term" value="P:intracellular iron ion homeostasis"/>
    <property type="evidence" value="ECO:0007669"/>
    <property type="project" value="TreeGrafter"/>
</dbReference>
<dbReference type="GO" id="GO:0015677">
    <property type="term" value="P:copper ion import"/>
    <property type="evidence" value="ECO:0007669"/>
    <property type="project" value="TreeGrafter"/>
</dbReference>
<evidence type="ECO:0000256" key="1">
    <source>
        <dbReference type="ARBA" id="ARBA00004141"/>
    </source>
</evidence>
<gene>
    <name evidence="13" type="ORF">GSI_00709</name>
</gene>
<dbReference type="InterPro" id="IPR013121">
    <property type="entry name" value="Fe_red_NAD-bd_6"/>
</dbReference>
<evidence type="ECO:0000256" key="7">
    <source>
        <dbReference type="ARBA" id="ARBA00023065"/>
    </source>
</evidence>
<dbReference type="PANTHER" id="PTHR32361:SF9">
    <property type="entry name" value="FERRIC REDUCTASE TRANSMEMBRANE COMPONENT 3-RELATED"/>
    <property type="match status" value="1"/>
</dbReference>
<dbReference type="OrthoDB" id="4494341at2759"/>
<dbReference type="GO" id="GO:0006826">
    <property type="term" value="P:iron ion transport"/>
    <property type="evidence" value="ECO:0007669"/>
    <property type="project" value="TreeGrafter"/>
</dbReference>
<evidence type="ECO:0000256" key="4">
    <source>
        <dbReference type="ARBA" id="ARBA00022692"/>
    </source>
</evidence>
<evidence type="ECO:0000256" key="11">
    <source>
        <dbReference type="SAM" id="Phobius"/>
    </source>
</evidence>
<dbReference type="AlphaFoldDB" id="A0A2G8STB4"/>
<dbReference type="Proteomes" id="UP000230002">
    <property type="component" value="Unassembled WGS sequence"/>
</dbReference>
<keyword evidence="5 11" id="KW-1133">Transmembrane helix</keyword>
<feature type="transmembrane region" description="Helical" evidence="11">
    <location>
        <begin position="198"/>
        <end position="217"/>
    </location>
</feature>
<keyword evidence="6" id="KW-0560">Oxidoreductase</keyword>
<feature type="region of interest" description="Disordered" evidence="10">
    <location>
        <begin position="557"/>
        <end position="595"/>
    </location>
</feature>
<evidence type="ECO:0000259" key="12">
    <source>
        <dbReference type="PROSITE" id="PS51384"/>
    </source>
</evidence>
<dbReference type="SUPFAM" id="SSF52343">
    <property type="entry name" value="Ferredoxin reductase-like, C-terminal NADP-linked domain"/>
    <property type="match status" value="1"/>
</dbReference>
<evidence type="ECO:0000256" key="2">
    <source>
        <dbReference type="ARBA" id="ARBA00006278"/>
    </source>
</evidence>
<evidence type="ECO:0000256" key="9">
    <source>
        <dbReference type="ARBA" id="ARBA00023180"/>
    </source>
</evidence>
<dbReference type="PANTHER" id="PTHR32361">
    <property type="entry name" value="FERRIC/CUPRIC REDUCTASE TRANSMEMBRANE COMPONENT"/>
    <property type="match status" value="1"/>
</dbReference>
<evidence type="ECO:0000256" key="5">
    <source>
        <dbReference type="ARBA" id="ARBA00022989"/>
    </source>
</evidence>
<keyword evidence="3" id="KW-0813">Transport</keyword>
<evidence type="ECO:0000256" key="10">
    <source>
        <dbReference type="SAM" id="MobiDB-lite"/>
    </source>
</evidence>
<evidence type="ECO:0000256" key="3">
    <source>
        <dbReference type="ARBA" id="ARBA00022448"/>
    </source>
</evidence>
<proteinExistence type="inferred from homology"/>
<dbReference type="InterPro" id="IPR017927">
    <property type="entry name" value="FAD-bd_FR_type"/>
</dbReference>
<evidence type="ECO:0000256" key="6">
    <source>
        <dbReference type="ARBA" id="ARBA00023002"/>
    </source>
</evidence>
<organism evidence="13 14">
    <name type="scientific">Ganoderma sinense ZZ0214-1</name>
    <dbReference type="NCBI Taxonomy" id="1077348"/>
    <lineage>
        <taxon>Eukaryota</taxon>
        <taxon>Fungi</taxon>
        <taxon>Dikarya</taxon>
        <taxon>Basidiomycota</taxon>
        <taxon>Agaricomycotina</taxon>
        <taxon>Agaricomycetes</taxon>
        <taxon>Polyporales</taxon>
        <taxon>Polyporaceae</taxon>
        <taxon>Ganoderma</taxon>
    </lineage>
</organism>
<evidence type="ECO:0000313" key="14">
    <source>
        <dbReference type="Proteomes" id="UP000230002"/>
    </source>
</evidence>
<keyword evidence="4 11" id="KW-0812">Transmembrane</keyword>
<feature type="transmembrane region" description="Helical" evidence="11">
    <location>
        <begin position="159"/>
        <end position="177"/>
    </location>
</feature>
<dbReference type="PROSITE" id="PS51384">
    <property type="entry name" value="FAD_FR"/>
    <property type="match status" value="1"/>
</dbReference>
<name>A0A2G8STB4_9APHY</name>
<keyword evidence="8 11" id="KW-0472">Membrane</keyword>